<dbReference type="Gene3D" id="1.10.10.10">
    <property type="entry name" value="Winged helix-like DNA-binding domain superfamily/Winged helix DNA-binding domain"/>
    <property type="match status" value="1"/>
</dbReference>
<dbReference type="Pfam" id="PF12802">
    <property type="entry name" value="MarR_2"/>
    <property type="match status" value="1"/>
</dbReference>
<reference evidence="3" key="1">
    <citation type="journal article" date="2019" name="Int. J. Syst. Evol. Microbiol.">
        <title>The Global Catalogue of Microorganisms (GCM) 10K type strain sequencing project: providing services to taxonomists for standard genome sequencing and annotation.</title>
        <authorList>
            <consortium name="The Broad Institute Genomics Platform"/>
            <consortium name="The Broad Institute Genome Sequencing Center for Infectious Disease"/>
            <person name="Wu L."/>
            <person name="Ma J."/>
        </authorList>
    </citation>
    <scope>NUCLEOTIDE SEQUENCE [LARGE SCALE GENOMIC DNA]</scope>
    <source>
        <strain evidence="3">CGMCC 4.7405</strain>
    </source>
</reference>
<gene>
    <name evidence="2" type="ORF">ACFOWZ_17820</name>
</gene>
<keyword evidence="3" id="KW-1185">Reference proteome</keyword>
<proteinExistence type="predicted"/>
<evidence type="ECO:0000313" key="2">
    <source>
        <dbReference type="EMBL" id="MFC3893335.1"/>
    </source>
</evidence>
<accession>A0ABV8BTK3</accession>
<dbReference type="SMART" id="SM00347">
    <property type="entry name" value="HTH_MARR"/>
    <property type="match status" value="1"/>
</dbReference>
<dbReference type="InterPro" id="IPR036388">
    <property type="entry name" value="WH-like_DNA-bd_sf"/>
</dbReference>
<dbReference type="Proteomes" id="UP001595690">
    <property type="component" value="Unassembled WGS sequence"/>
</dbReference>
<dbReference type="RefSeq" id="WP_382373801.1">
    <property type="nucleotide sequence ID" value="NZ_JBHRZI010000015.1"/>
</dbReference>
<dbReference type="PANTHER" id="PTHR33164:SF99">
    <property type="entry name" value="MARR FAMILY REGULATORY PROTEIN"/>
    <property type="match status" value="1"/>
</dbReference>
<name>A0ABV8BTK3_9PSEU</name>
<feature type="domain" description="HTH marR-type" evidence="1">
    <location>
        <begin position="18"/>
        <end position="150"/>
    </location>
</feature>
<comment type="caution">
    <text evidence="2">The sequence shown here is derived from an EMBL/GenBank/DDBJ whole genome shotgun (WGS) entry which is preliminary data.</text>
</comment>
<dbReference type="InterPro" id="IPR039422">
    <property type="entry name" value="MarR/SlyA-like"/>
</dbReference>
<protein>
    <submittedName>
        <fullName evidence="2">MarR family winged helix-turn-helix transcriptional regulator</fullName>
    </submittedName>
</protein>
<evidence type="ECO:0000313" key="3">
    <source>
        <dbReference type="Proteomes" id="UP001595690"/>
    </source>
</evidence>
<dbReference type="PANTHER" id="PTHR33164">
    <property type="entry name" value="TRANSCRIPTIONAL REGULATOR, MARR FAMILY"/>
    <property type="match status" value="1"/>
</dbReference>
<dbReference type="EMBL" id="JBHRZI010000015">
    <property type="protein sequence ID" value="MFC3893335.1"/>
    <property type="molecule type" value="Genomic_DNA"/>
</dbReference>
<organism evidence="2 3">
    <name type="scientific">Lentzea rhizosphaerae</name>
    <dbReference type="NCBI Taxonomy" id="2041025"/>
    <lineage>
        <taxon>Bacteria</taxon>
        <taxon>Bacillati</taxon>
        <taxon>Actinomycetota</taxon>
        <taxon>Actinomycetes</taxon>
        <taxon>Pseudonocardiales</taxon>
        <taxon>Pseudonocardiaceae</taxon>
        <taxon>Lentzea</taxon>
    </lineage>
</organism>
<dbReference type="InterPro" id="IPR036390">
    <property type="entry name" value="WH_DNA-bd_sf"/>
</dbReference>
<dbReference type="PROSITE" id="PS50995">
    <property type="entry name" value="HTH_MARR_2"/>
    <property type="match status" value="1"/>
</dbReference>
<dbReference type="SUPFAM" id="SSF46785">
    <property type="entry name" value="Winged helix' DNA-binding domain"/>
    <property type="match status" value="1"/>
</dbReference>
<dbReference type="InterPro" id="IPR000835">
    <property type="entry name" value="HTH_MarR-typ"/>
</dbReference>
<evidence type="ECO:0000259" key="1">
    <source>
        <dbReference type="PROSITE" id="PS50995"/>
    </source>
</evidence>
<sequence length="168" mass="18492">MTTTGEPRWLTTEERTSWLALIGLMARLWPALDSQLRRDAGVTFFEYTVLVVLSEAPGRTLRMSSLARLAEGSLSRLSQAVARLEAKGWVRRTPDPEDGRYTLAILTEDGVDKVVASAPGHVAEVRRLVFDPLTKAQARQLAAIGSRIMTAIDPDEPDLPFASGRYPS</sequence>